<keyword evidence="1" id="KW-0004">4Fe-4S</keyword>
<dbReference type="SUPFAM" id="SSF56014">
    <property type="entry name" value="Nitrite and sulphite reductase 4Fe-4S domain-like"/>
    <property type="match status" value="1"/>
</dbReference>
<dbReference type="GO" id="GO:0046872">
    <property type="term" value="F:metal ion binding"/>
    <property type="evidence" value="ECO:0007669"/>
    <property type="project" value="UniProtKB-KW"/>
</dbReference>
<evidence type="ECO:0000256" key="1">
    <source>
        <dbReference type="ARBA" id="ARBA00022485"/>
    </source>
</evidence>
<dbReference type="PIRSF" id="PIRSF037487">
    <property type="entry name" value="Sulfite_red_assimil"/>
    <property type="match status" value="1"/>
</dbReference>
<evidence type="ECO:0000256" key="2">
    <source>
        <dbReference type="ARBA" id="ARBA00022617"/>
    </source>
</evidence>
<gene>
    <name evidence="9" type="primary">nasD</name>
    <name evidence="9" type="ORF">STSP2_02666</name>
</gene>
<keyword evidence="2" id="KW-0349">Heme</keyword>
<accession>A0A1U9NNR1</accession>
<feature type="domain" description="Nitrite/Sulfite reductase ferredoxin-like" evidence="8">
    <location>
        <begin position="11"/>
        <end position="75"/>
    </location>
</feature>
<protein>
    <submittedName>
        <fullName evidence="9">Nitrite reductase [NAD(P)H]</fullName>
        <ecNumber evidence="9">1.7.1.4</ecNumber>
    </submittedName>
</protein>
<dbReference type="InterPro" id="IPR006067">
    <property type="entry name" value="NO2/SO3_Rdtase_4Fe4S_dom"/>
</dbReference>
<evidence type="ECO:0000256" key="6">
    <source>
        <dbReference type="ARBA" id="ARBA00023014"/>
    </source>
</evidence>
<evidence type="ECO:0000313" key="10">
    <source>
        <dbReference type="Proteomes" id="UP000189674"/>
    </source>
</evidence>
<keyword evidence="4 9" id="KW-0560">Oxidoreductase</keyword>
<evidence type="ECO:0000256" key="5">
    <source>
        <dbReference type="ARBA" id="ARBA00023004"/>
    </source>
</evidence>
<dbReference type="InterPro" id="IPR036136">
    <property type="entry name" value="Nit/Sulf_reduc_fer-like_dom_sf"/>
</dbReference>
<dbReference type="OrthoDB" id="9792592at2"/>
<dbReference type="InterPro" id="IPR006066">
    <property type="entry name" value="NO2/SO3_Rdtase_FeS/sirohaem_BS"/>
</dbReference>
<dbReference type="PANTHER" id="PTHR43809">
    <property type="entry name" value="NITRITE REDUCTASE (NADH) LARGE SUBUNIT"/>
    <property type="match status" value="1"/>
</dbReference>
<name>A0A1U9NNR1_9BACT</name>
<evidence type="ECO:0000313" key="9">
    <source>
        <dbReference type="EMBL" id="AQT69475.1"/>
    </source>
</evidence>
<keyword evidence="3" id="KW-0479">Metal-binding</keyword>
<keyword evidence="10" id="KW-1185">Reference proteome</keyword>
<dbReference type="InterPro" id="IPR005117">
    <property type="entry name" value="NiRdtase/SiRdtase_haem-b_fer"/>
</dbReference>
<dbReference type="Pfam" id="PF03460">
    <property type="entry name" value="NIR_SIR_ferr"/>
    <property type="match status" value="1"/>
</dbReference>
<dbReference type="SUPFAM" id="SSF55124">
    <property type="entry name" value="Nitrite/Sulfite reductase N-terminal domain-like"/>
    <property type="match status" value="1"/>
</dbReference>
<dbReference type="GO" id="GO:0008942">
    <property type="term" value="F:nitrite reductase [NAD(P)H] activity"/>
    <property type="evidence" value="ECO:0007669"/>
    <property type="project" value="UniProtKB-EC"/>
</dbReference>
<dbReference type="EMBL" id="CP019791">
    <property type="protein sequence ID" value="AQT69475.1"/>
    <property type="molecule type" value="Genomic_DNA"/>
</dbReference>
<dbReference type="KEGG" id="alus:STSP2_02666"/>
<evidence type="ECO:0000256" key="3">
    <source>
        <dbReference type="ARBA" id="ARBA00022723"/>
    </source>
</evidence>
<dbReference type="Gene3D" id="3.90.480.20">
    <property type="match status" value="1"/>
</dbReference>
<sequence>MLQDGEKGAIIQRDKKTYAVAPHIPCGVVKPETLRKIADVAEKYGAQALKVTSAARIAIVGLDEKDVDAVWSELGMSPGFAVGICVRSVKACPGTTFCKKGMQDSLALGMKFDGKYHGMDLPGKFKIGVSGCPNQCAETCIKDVGLVGMKNGWKVLVGGNGGGRPRLARELAKDLSETEAMELVDRIIDYFKANARPHQRIGAMLDKMDFEEFAAAVKGE</sequence>
<dbReference type="InterPro" id="IPR017220">
    <property type="entry name" value="Sulphite_reductase_assimil"/>
</dbReference>
<evidence type="ECO:0000259" key="8">
    <source>
        <dbReference type="Pfam" id="PF03460"/>
    </source>
</evidence>
<dbReference type="GO" id="GO:0020037">
    <property type="term" value="F:heme binding"/>
    <property type="evidence" value="ECO:0007669"/>
    <property type="project" value="InterPro"/>
</dbReference>
<proteinExistence type="predicted"/>
<evidence type="ECO:0000259" key="7">
    <source>
        <dbReference type="Pfam" id="PF01077"/>
    </source>
</evidence>
<keyword evidence="5" id="KW-0408">Iron</keyword>
<dbReference type="STRING" id="1936003.STSP2_02666"/>
<reference evidence="10" key="1">
    <citation type="submission" date="2017-02" db="EMBL/GenBank/DDBJ databases">
        <title>Comparative genomics and description of representatives of a novel lineage of planctomycetes thriving in anoxic sediments.</title>
        <authorList>
            <person name="Spring S."/>
            <person name="Bunk B."/>
            <person name="Sproer C."/>
        </authorList>
    </citation>
    <scope>NUCLEOTIDE SEQUENCE [LARGE SCALE GENOMIC DNA]</scope>
    <source>
        <strain evidence="10">ST-NAGAB-D1</strain>
    </source>
</reference>
<dbReference type="GO" id="GO:0051539">
    <property type="term" value="F:4 iron, 4 sulfur cluster binding"/>
    <property type="evidence" value="ECO:0007669"/>
    <property type="project" value="UniProtKB-KW"/>
</dbReference>
<dbReference type="RefSeq" id="WP_146663160.1">
    <property type="nucleotide sequence ID" value="NZ_CP019791.1"/>
</dbReference>
<dbReference type="InterPro" id="IPR052034">
    <property type="entry name" value="NasD-like"/>
</dbReference>
<dbReference type="Pfam" id="PF01077">
    <property type="entry name" value="NIR_SIR"/>
    <property type="match status" value="1"/>
</dbReference>
<dbReference type="AlphaFoldDB" id="A0A1U9NNR1"/>
<organism evidence="9 10">
    <name type="scientific">Anaerohalosphaera lusitana</name>
    <dbReference type="NCBI Taxonomy" id="1936003"/>
    <lineage>
        <taxon>Bacteria</taxon>
        <taxon>Pseudomonadati</taxon>
        <taxon>Planctomycetota</taxon>
        <taxon>Phycisphaerae</taxon>
        <taxon>Sedimentisphaerales</taxon>
        <taxon>Anaerohalosphaeraceae</taxon>
        <taxon>Anaerohalosphaera</taxon>
    </lineage>
</organism>
<feature type="domain" description="Nitrite/sulphite reductase 4Fe-4S" evidence="7">
    <location>
        <begin position="83"/>
        <end position="218"/>
    </location>
</feature>
<evidence type="ECO:0000256" key="4">
    <source>
        <dbReference type="ARBA" id="ARBA00023002"/>
    </source>
</evidence>
<dbReference type="PRINTS" id="PR00397">
    <property type="entry name" value="SIROHAEM"/>
</dbReference>
<dbReference type="InterPro" id="IPR045854">
    <property type="entry name" value="NO2/SO3_Rdtase_4Fe4S_sf"/>
</dbReference>
<dbReference type="EC" id="1.7.1.4" evidence="9"/>
<dbReference type="Gene3D" id="3.30.413.10">
    <property type="entry name" value="Sulfite Reductase Hemoprotein, domain 1"/>
    <property type="match status" value="1"/>
</dbReference>
<dbReference type="PROSITE" id="PS00365">
    <property type="entry name" value="NIR_SIR"/>
    <property type="match status" value="1"/>
</dbReference>
<keyword evidence="6" id="KW-0411">Iron-sulfur</keyword>
<dbReference type="PANTHER" id="PTHR43809:SF1">
    <property type="entry name" value="NITRITE REDUCTASE (NADH) LARGE SUBUNIT"/>
    <property type="match status" value="1"/>
</dbReference>
<dbReference type="Proteomes" id="UP000189674">
    <property type="component" value="Chromosome"/>
</dbReference>